<dbReference type="Gene3D" id="1.10.10.10">
    <property type="entry name" value="Winged helix-like DNA-binding domain superfamily/Winged helix DNA-binding domain"/>
    <property type="match status" value="1"/>
</dbReference>
<dbReference type="InterPro" id="IPR000835">
    <property type="entry name" value="HTH_MarR-typ"/>
</dbReference>
<dbReference type="GO" id="GO:0003700">
    <property type="term" value="F:DNA-binding transcription factor activity"/>
    <property type="evidence" value="ECO:0007669"/>
    <property type="project" value="InterPro"/>
</dbReference>
<dbReference type="AlphaFoldDB" id="A0A255GLZ2"/>
<dbReference type="EMBL" id="NMVO01000002">
    <property type="protein sequence ID" value="OYO16830.1"/>
    <property type="molecule type" value="Genomic_DNA"/>
</dbReference>
<evidence type="ECO:0000313" key="4">
    <source>
        <dbReference type="Proteomes" id="UP000215896"/>
    </source>
</evidence>
<proteinExistence type="predicted"/>
<feature type="compositionally biased region" description="Basic and acidic residues" evidence="1">
    <location>
        <begin position="55"/>
        <end position="87"/>
    </location>
</feature>
<dbReference type="PANTHER" id="PTHR33164:SF43">
    <property type="entry name" value="HTH-TYPE TRANSCRIPTIONAL REPRESSOR YETL"/>
    <property type="match status" value="1"/>
</dbReference>
<dbReference type="PROSITE" id="PS50995">
    <property type="entry name" value="HTH_MARR_2"/>
    <property type="match status" value="1"/>
</dbReference>
<protein>
    <submittedName>
        <fullName evidence="3">MarR family transcriptional regulator</fullName>
    </submittedName>
</protein>
<dbReference type="SMART" id="SM00347">
    <property type="entry name" value="HTH_MARR"/>
    <property type="match status" value="1"/>
</dbReference>
<feature type="domain" description="HTH marR-type" evidence="2">
    <location>
        <begin position="4"/>
        <end position="136"/>
    </location>
</feature>
<dbReference type="Pfam" id="PF12802">
    <property type="entry name" value="MarR_2"/>
    <property type="match status" value="1"/>
</dbReference>
<evidence type="ECO:0000259" key="2">
    <source>
        <dbReference type="PROSITE" id="PS50995"/>
    </source>
</evidence>
<accession>A0A255GLZ2</accession>
<evidence type="ECO:0000256" key="1">
    <source>
        <dbReference type="SAM" id="MobiDB-lite"/>
    </source>
</evidence>
<dbReference type="InterPro" id="IPR036388">
    <property type="entry name" value="WH-like_DNA-bd_sf"/>
</dbReference>
<reference evidence="3 4" key="1">
    <citation type="submission" date="2017-07" db="EMBL/GenBank/DDBJ databases">
        <title>Draft whole genome sequences of clinical Proprionibacteriaceae strains.</title>
        <authorList>
            <person name="Bernier A.-M."/>
            <person name="Bernard K."/>
            <person name="Domingo M.-C."/>
        </authorList>
    </citation>
    <scope>NUCLEOTIDE SEQUENCE [LARGE SCALE GENOMIC DNA]</scope>
    <source>
        <strain evidence="3 4">NML 030167</strain>
    </source>
</reference>
<dbReference type="Proteomes" id="UP000215896">
    <property type="component" value="Unassembled WGS sequence"/>
</dbReference>
<dbReference type="RefSeq" id="WP_094356389.1">
    <property type="nucleotide sequence ID" value="NZ_NMVK01000007.1"/>
</dbReference>
<sequence>MPDDPDLGALLAALFPRLIAMEEPILAAAGLSMWEYTIATELAAAEALSQVELSRRTRRDPTRLGKHLDELESRGLVSRERSADQRQRTVRLTRAGDKAYATAKRRIRAAEDELLAAELSAGDARRLRQLLTRLTRSIES</sequence>
<dbReference type="OrthoDB" id="5148120at2"/>
<dbReference type="GO" id="GO:0006950">
    <property type="term" value="P:response to stress"/>
    <property type="evidence" value="ECO:0007669"/>
    <property type="project" value="TreeGrafter"/>
</dbReference>
<name>A0A255GLZ2_9ACTN</name>
<keyword evidence="4" id="KW-1185">Reference proteome</keyword>
<organism evidence="3 4">
    <name type="scientific">Enemella evansiae</name>
    <dbReference type="NCBI Taxonomy" id="2016499"/>
    <lineage>
        <taxon>Bacteria</taxon>
        <taxon>Bacillati</taxon>
        <taxon>Actinomycetota</taxon>
        <taxon>Actinomycetes</taxon>
        <taxon>Propionibacteriales</taxon>
        <taxon>Propionibacteriaceae</taxon>
        <taxon>Enemella</taxon>
    </lineage>
</organism>
<gene>
    <name evidence="3" type="ORF">CGZ94_04055</name>
</gene>
<dbReference type="SUPFAM" id="SSF46785">
    <property type="entry name" value="Winged helix' DNA-binding domain"/>
    <property type="match status" value="1"/>
</dbReference>
<dbReference type="InterPro" id="IPR036390">
    <property type="entry name" value="WH_DNA-bd_sf"/>
</dbReference>
<feature type="region of interest" description="Disordered" evidence="1">
    <location>
        <begin position="55"/>
        <end position="88"/>
    </location>
</feature>
<evidence type="ECO:0000313" key="3">
    <source>
        <dbReference type="EMBL" id="OYO16830.1"/>
    </source>
</evidence>
<dbReference type="InterPro" id="IPR039422">
    <property type="entry name" value="MarR/SlyA-like"/>
</dbReference>
<comment type="caution">
    <text evidence="3">The sequence shown here is derived from an EMBL/GenBank/DDBJ whole genome shotgun (WGS) entry which is preliminary data.</text>
</comment>
<dbReference type="PANTHER" id="PTHR33164">
    <property type="entry name" value="TRANSCRIPTIONAL REGULATOR, MARR FAMILY"/>
    <property type="match status" value="1"/>
</dbReference>